<protein>
    <submittedName>
        <fullName evidence="2">Uncharacterized protein</fullName>
    </submittedName>
</protein>
<accession>A0A1F6D8V7</accession>
<proteinExistence type="predicted"/>
<comment type="caution">
    <text evidence="2">The sequence shown here is derived from an EMBL/GenBank/DDBJ whole genome shotgun (WGS) entry which is preliminary data.</text>
</comment>
<evidence type="ECO:0000256" key="1">
    <source>
        <dbReference type="SAM" id="Phobius"/>
    </source>
</evidence>
<dbReference type="Proteomes" id="UP000177958">
    <property type="component" value="Unassembled WGS sequence"/>
</dbReference>
<organism evidence="2 3">
    <name type="scientific">Candidatus Kaiserbacteria bacterium RIFCSPHIGHO2_01_FULL_55_17</name>
    <dbReference type="NCBI Taxonomy" id="1798484"/>
    <lineage>
        <taxon>Bacteria</taxon>
        <taxon>Candidatus Kaiseribacteriota</taxon>
    </lineage>
</organism>
<evidence type="ECO:0000313" key="2">
    <source>
        <dbReference type="EMBL" id="OGG57879.1"/>
    </source>
</evidence>
<keyword evidence="1" id="KW-1133">Transmembrane helix</keyword>
<evidence type="ECO:0000313" key="3">
    <source>
        <dbReference type="Proteomes" id="UP000177958"/>
    </source>
</evidence>
<keyword evidence="1" id="KW-0472">Membrane</keyword>
<dbReference type="EMBL" id="MFKX01000008">
    <property type="protein sequence ID" value="OGG57879.1"/>
    <property type="molecule type" value="Genomic_DNA"/>
</dbReference>
<name>A0A1F6D8V7_9BACT</name>
<sequence>MMNIGSLTKNASWFSLGVSVAVVLLFGAIMVQGSTTISANISTGGTLAVTGATTLTGDVTLDGGSGALTLTTSNTATSTAIIGCIQTYATSTDTAVRLELGSSSAATTTYGTAGIGLVAWRYGTCP</sequence>
<keyword evidence="1" id="KW-0812">Transmembrane</keyword>
<reference evidence="2 3" key="1">
    <citation type="journal article" date="2016" name="Nat. Commun.">
        <title>Thousands of microbial genomes shed light on interconnected biogeochemical processes in an aquifer system.</title>
        <authorList>
            <person name="Anantharaman K."/>
            <person name="Brown C.T."/>
            <person name="Hug L.A."/>
            <person name="Sharon I."/>
            <person name="Castelle C.J."/>
            <person name="Probst A.J."/>
            <person name="Thomas B.C."/>
            <person name="Singh A."/>
            <person name="Wilkins M.J."/>
            <person name="Karaoz U."/>
            <person name="Brodie E.L."/>
            <person name="Williams K.H."/>
            <person name="Hubbard S.S."/>
            <person name="Banfield J.F."/>
        </authorList>
    </citation>
    <scope>NUCLEOTIDE SEQUENCE [LARGE SCALE GENOMIC DNA]</scope>
</reference>
<gene>
    <name evidence="2" type="ORF">A2853_03020</name>
</gene>
<feature type="transmembrane region" description="Helical" evidence="1">
    <location>
        <begin position="12"/>
        <end position="31"/>
    </location>
</feature>
<dbReference type="AlphaFoldDB" id="A0A1F6D8V7"/>